<accession>W6RK51</accession>
<feature type="transmembrane region" description="Helical" evidence="6">
    <location>
        <begin position="154"/>
        <end position="174"/>
    </location>
</feature>
<keyword evidence="5 6" id="KW-0472">Membrane</keyword>
<dbReference type="PANTHER" id="PTHR32322:SF2">
    <property type="entry name" value="EAMA DOMAIN-CONTAINING PROTEIN"/>
    <property type="match status" value="1"/>
</dbReference>
<evidence type="ECO:0000256" key="3">
    <source>
        <dbReference type="ARBA" id="ARBA00022692"/>
    </source>
</evidence>
<evidence type="ECO:0000256" key="5">
    <source>
        <dbReference type="ARBA" id="ARBA00023136"/>
    </source>
</evidence>
<comment type="subcellular location">
    <subcellularLocation>
        <location evidence="1">Membrane</location>
        <topology evidence="1">Multi-pass membrane protein</topology>
    </subcellularLocation>
</comment>
<evidence type="ECO:0000259" key="7">
    <source>
        <dbReference type="Pfam" id="PF00892"/>
    </source>
</evidence>
<dbReference type="Pfam" id="PF00892">
    <property type="entry name" value="EamA"/>
    <property type="match status" value="2"/>
</dbReference>
<feature type="domain" description="EamA" evidence="7">
    <location>
        <begin position="159"/>
        <end position="287"/>
    </location>
</feature>
<feature type="transmembrane region" description="Helical" evidence="6">
    <location>
        <begin position="272"/>
        <end position="291"/>
    </location>
</feature>
<sequence length="354" mass="37366">MSLVCSSRLVASLVGAVGIVLWATETTLVTFTTAIPPLQTVATAFLFAAAMSPFVWLVTRSHPLVAFRQPPRVWLLTVISLVGYHACIYYATQKAPAAAAALLQGTTPLMIVLGSAFLPGEKLRWWHVVGAMMGLAGVISLVDAGSEASFSAGATFYLSLIGVAAALWGIYSVLTRALPEVPSSALGVFYAASAIVSYIAHLSFEEWVRPTTGEWLAMAALGCLPMGLAIYFWDHGLKKGDIQALGAFSYVEPFVGALLVASFTAAAFDPSLLWAGVLIVGGAVIASASLWTRQEINTAGRDGGSRIKGTAIPESLNEASTPQEPSAMKNRFLQRLAEIDDKDSAEPLARTLSG</sequence>
<dbReference type="InterPro" id="IPR050638">
    <property type="entry name" value="AA-Vitamin_Transporters"/>
</dbReference>
<evidence type="ECO:0000256" key="4">
    <source>
        <dbReference type="ARBA" id="ARBA00022989"/>
    </source>
</evidence>
<dbReference type="EMBL" id="HG916854">
    <property type="protein sequence ID" value="CDM60695.1"/>
    <property type="molecule type" value="Genomic_DNA"/>
</dbReference>
<keyword evidence="8" id="KW-0614">Plasmid</keyword>
<gene>
    <name evidence="8" type="ORF">LPU83_pLPU83c_0133</name>
</gene>
<dbReference type="AlphaFoldDB" id="W6RK51"/>
<name>W6RK51_9HYPH</name>
<reference evidence="8" key="1">
    <citation type="submission" date="2013-11" db="EMBL/GenBank/DDBJ databases">
        <title>Draft genome sequence of the broad-host-range Rhizobium sp. LPU83 strain, a member of the low-genetic diversity Oregon-like Rhizobium sp. group.</title>
        <authorList>
            <person name="Wibberg D."/>
            <person name="Puehler A."/>
            <person name="Schlueter A."/>
        </authorList>
    </citation>
    <scope>NUCLEOTIDE SEQUENCE [LARGE SCALE GENOMIC DNA]</scope>
    <source>
        <strain evidence="8">LPU83</strain>
        <plasmid evidence="8">pLPU83c</plasmid>
    </source>
</reference>
<dbReference type="HOGENOM" id="CLU_067094_0_0_5"/>
<evidence type="ECO:0000256" key="1">
    <source>
        <dbReference type="ARBA" id="ARBA00004141"/>
    </source>
</evidence>
<feature type="transmembrane region" description="Helical" evidence="6">
    <location>
        <begin position="215"/>
        <end position="233"/>
    </location>
</feature>
<evidence type="ECO:0000313" key="8">
    <source>
        <dbReference type="EMBL" id="CDM60695.1"/>
    </source>
</evidence>
<evidence type="ECO:0000313" key="9">
    <source>
        <dbReference type="Proteomes" id="UP000019443"/>
    </source>
</evidence>
<proteinExistence type="inferred from homology"/>
<feature type="transmembrane region" description="Helical" evidence="6">
    <location>
        <begin position="97"/>
        <end position="118"/>
    </location>
</feature>
<keyword evidence="3 6" id="KW-0812">Transmembrane</keyword>
<keyword evidence="4 6" id="KW-1133">Transmembrane helix</keyword>
<feature type="transmembrane region" description="Helical" evidence="6">
    <location>
        <begin position="245"/>
        <end position="266"/>
    </location>
</feature>
<dbReference type="KEGG" id="rhl:LPU83_pLPU83c_0133"/>
<dbReference type="RefSeq" id="WP_082321280.1">
    <property type="nucleotide sequence ID" value="NZ_ATTO01000033.1"/>
</dbReference>
<feature type="transmembrane region" description="Helical" evidence="6">
    <location>
        <begin position="39"/>
        <end position="59"/>
    </location>
</feature>
<dbReference type="SUPFAM" id="SSF103481">
    <property type="entry name" value="Multidrug resistance efflux transporter EmrE"/>
    <property type="match status" value="2"/>
</dbReference>
<feature type="transmembrane region" description="Helical" evidence="6">
    <location>
        <begin position="186"/>
        <end position="203"/>
    </location>
</feature>
<feature type="transmembrane region" description="Helical" evidence="6">
    <location>
        <begin position="125"/>
        <end position="142"/>
    </location>
</feature>
<dbReference type="InterPro" id="IPR037185">
    <property type="entry name" value="EmrE-like"/>
</dbReference>
<feature type="domain" description="EamA" evidence="7">
    <location>
        <begin position="13"/>
        <end position="140"/>
    </location>
</feature>
<dbReference type="PATRIC" id="fig|348824.6.peg.4827"/>
<feature type="transmembrane region" description="Helical" evidence="6">
    <location>
        <begin position="71"/>
        <end position="91"/>
    </location>
</feature>
<comment type="similarity">
    <text evidence="2">Belongs to the EamA transporter family.</text>
</comment>
<dbReference type="GO" id="GO:0016020">
    <property type="term" value="C:membrane"/>
    <property type="evidence" value="ECO:0007669"/>
    <property type="project" value="UniProtKB-SubCell"/>
</dbReference>
<geneLocation type="plasmid" evidence="8 9">
    <name>pLPU83c</name>
</geneLocation>
<dbReference type="InterPro" id="IPR000620">
    <property type="entry name" value="EamA_dom"/>
</dbReference>
<keyword evidence="9" id="KW-1185">Reference proteome</keyword>
<evidence type="ECO:0000256" key="2">
    <source>
        <dbReference type="ARBA" id="ARBA00007362"/>
    </source>
</evidence>
<protein>
    <recommendedName>
        <fullName evidence="7">EamA domain-containing protein</fullName>
    </recommendedName>
</protein>
<evidence type="ECO:0000256" key="6">
    <source>
        <dbReference type="SAM" id="Phobius"/>
    </source>
</evidence>
<organism evidence="8 9">
    <name type="scientific">Rhizobium favelukesii</name>
    <dbReference type="NCBI Taxonomy" id="348824"/>
    <lineage>
        <taxon>Bacteria</taxon>
        <taxon>Pseudomonadati</taxon>
        <taxon>Pseudomonadota</taxon>
        <taxon>Alphaproteobacteria</taxon>
        <taxon>Hyphomicrobiales</taxon>
        <taxon>Rhizobiaceae</taxon>
        <taxon>Rhizobium/Agrobacterium group</taxon>
        <taxon>Rhizobium</taxon>
    </lineage>
</organism>
<dbReference type="PANTHER" id="PTHR32322">
    <property type="entry name" value="INNER MEMBRANE TRANSPORTER"/>
    <property type="match status" value="1"/>
</dbReference>
<dbReference type="Proteomes" id="UP000019443">
    <property type="component" value="Plasmid pLPU83c"/>
</dbReference>